<dbReference type="STRING" id="933084.A0A067PSY3"/>
<dbReference type="Proteomes" id="UP000027265">
    <property type="component" value="Unassembled WGS sequence"/>
</dbReference>
<evidence type="ECO:0000313" key="1">
    <source>
        <dbReference type="EMBL" id="KDQ57869.1"/>
    </source>
</evidence>
<keyword evidence="2" id="KW-1185">Reference proteome</keyword>
<name>A0A067PSY3_9AGAM</name>
<sequence>MSDFKIYSRELSSLIYGHPLWEPNPVGYRRVEIGDVGYLRRGAFRRLFNILLPADDPSHEGWGVPSTFEQLVVPQPLSDSDSPLGPGTYHSRSVRTLSASATVSGRVFLLLHVLLVIERYRVFSNQIVVPEGGLSFSCSGQDGATLILFEPAQRDDAVRDRLFEQYINHHWRSWERFVEEQGLLVQLSDIVLVTGRDLTTRWSMAAFANSSMSLGGTVSAQVPGAVSATFSVSAGWQCDRSTFHHAGPQLSQLEPTISEAVEVGGPYPLNQCVFLRGFIAKRRKILPQIQILRASAGPHNLPGSGDRRPPKDIATVTEVNTGSSDEDTEFEPADNDQVVPIVFDSRTLLKISTVLKHLAYHFGLHLGSFESLHCRRPSQRFSLRLRGRYWRRRLGGFVATETPADLDC</sequence>
<dbReference type="OrthoDB" id="3222453at2759"/>
<protein>
    <submittedName>
        <fullName evidence="1">Uncharacterized protein</fullName>
    </submittedName>
</protein>
<evidence type="ECO:0000313" key="2">
    <source>
        <dbReference type="Proteomes" id="UP000027265"/>
    </source>
</evidence>
<organism evidence="1 2">
    <name type="scientific">Jaapia argillacea MUCL 33604</name>
    <dbReference type="NCBI Taxonomy" id="933084"/>
    <lineage>
        <taxon>Eukaryota</taxon>
        <taxon>Fungi</taxon>
        <taxon>Dikarya</taxon>
        <taxon>Basidiomycota</taxon>
        <taxon>Agaricomycotina</taxon>
        <taxon>Agaricomycetes</taxon>
        <taxon>Agaricomycetidae</taxon>
        <taxon>Jaapiales</taxon>
        <taxon>Jaapiaceae</taxon>
        <taxon>Jaapia</taxon>
    </lineage>
</organism>
<accession>A0A067PSY3</accession>
<dbReference type="EMBL" id="KL197718">
    <property type="protein sequence ID" value="KDQ57869.1"/>
    <property type="molecule type" value="Genomic_DNA"/>
</dbReference>
<proteinExistence type="predicted"/>
<dbReference type="AlphaFoldDB" id="A0A067PSY3"/>
<reference evidence="2" key="1">
    <citation type="journal article" date="2014" name="Proc. Natl. Acad. Sci. U.S.A.">
        <title>Extensive sampling of basidiomycete genomes demonstrates inadequacy of the white-rot/brown-rot paradigm for wood decay fungi.</title>
        <authorList>
            <person name="Riley R."/>
            <person name="Salamov A.A."/>
            <person name="Brown D.W."/>
            <person name="Nagy L.G."/>
            <person name="Floudas D."/>
            <person name="Held B.W."/>
            <person name="Levasseur A."/>
            <person name="Lombard V."/>
            <person name="Morin E."/>
            <person name="Otillar R."/>
            <person name="Lindquist E.A."/>
            <person name="Sun H."/>
            <person name="LaButti K.M."/>
            <person name="Schmutz J."/>
            <person name="Jabbour D."/>
            <person name="Luo H."/>
            <person name="Baker S.E."/>
            <person name="Pisabarro A.G."/>
            <person name="Walton J.D."/>
            <person name="Blanchette R.A."/>
            <person name="Henrissat B."/>
            <person name="Martin F."/>
            <person name="Cullen D."/>
            <person name="Hibbett D.S."/>
            <person name="Grigoriev I.V."/>
        </authorList>
    </citation>
    <scope>NUCLEOTIDE SEQUENCE [LARGE SCALE GENOMIC DNA]</scope>
    <source>
        <strain evidence="2">MUCL 33604</strain>
    </source>
</reference>
<gene>
    <name evidence="1" type="ORF">JAAARDRAFT_250106</name>
</gene>
<dbReference type="HOGENOM" id="CLU_021108_6_1_1"/>
<dbReference type="InParanoid" id="A0A067PSY3"/>